<organism evidence="2 3">
    <name type="scientific">Stephania japonica</name>
    <dbReference type="NCBI Taxonomy" id="461633"/>
    <lineage>
        <taxon>Eukaryota</taxon>
        <taxon>Viridiplantae</taxon>
        <taxon>Streptophyta</taxon>
        <taxon>Embryophyta</taxon>
        <taxon>Tracheophyta</taxon>
        <taxon>Spermatophyta</taxon>
        <taxon>Magnoliopsida</taxon>
        <taxon>Ranunculales</taxon>
        <taxon>Menispermaceae</taxon>
        <taxon>Menispermoideae</taxon>
        <taxon>Cissampelideae</taxon>
        <taxon>Stephania</taxon>
    </lineage>
</organism>
<sequence>MDMDLGAAQKRDRFDTSMNDNAGFKRSKREMDSISIGIRSKSKPFTKYFSTTGCPFGEDRHFLHFVPGGYNAMTQMTQLRSLRKENARKKEDARNEEPRREREERRMKNPWISSFRIYVKLDEMWLGDRMELP</sequence>
<evidence type="ECO:0000256" key="1">
    <source>
        <dbReference type="SAM" id="MobiDB-lite"/>
    </source>
</evidence>
<feature type="compositionally biased region" description="Basic and acidic residues" evidence="1">
    <location>
        <begin position="82"/>
        <end position="106"/>
    </location>
</feature>
<name>A0AAP0EH48_9MAGN</name>
<protein>
    <submittedName>
        <fullName evidence="2">Uncharacterized protein</fullName>
    </submittedName>
</protein>
<dbReference type="Proteomes" id="UP001417504">
    <property type="component" value="Unassembled WGS sequence"/>
</dbReference>
<reference evidence="2 3" key="1">
    <citation type="submission" date="2024-01" db="EMBL/GenBank/DDBJ databases">
        <title>Genome assemblies of Stephania.</title>
        <authorList>
            <person name="Yang L."/>
        </authorList>
    </citation>
    <scope>NUCLEOTIDE SEQUENCE [LARGE SCALE GENOMIC DNA]</scope>
    <source>
        <strain evidence="2">QJT</strain>
        <tissue evidence="2">Leaf</tissue>
    </source>
</reference>
<accession>A0AAP0EH48</accession>
<feature type="region of interest" description="Disordered" evidence="1">
    <location>
        <begin position="81"/>
        <end position="106"/>
    </location>
</feature>
<comment type="caution">
    <text evidence="2">The sequence shown here is derived from an EMBL/GenBank/DDBJ whole genome shotgun (WGS) entry which is preliminary data.</text>
</comment>
<dbReference type="AlphaFoldDB" id="A0AAP0EH48"/>
<feature type="region of interest" description="Disordered" evidence="1">
    <location>
        <begin position="1"/>
        <end position="31"/>
    </location>
</feature>
<keyword evidence="3" id="KW-1185">Reference proteome</keyword>
<dbReference type="EMBL" id="JBBNAE010000010">
    <property type="protein sequence ID" value="KAK9090677.1"/>
    <property type="molecule type" value="Genomic_DNA"/>
</dbReference>
<evidence type="ECO:0000313" key="2">
    <source>
        <dbReference type="EMBL" id="KAK9090677.1"/>
    </source>
</evidence>
<evidence type="ECO:0000313" key="3">
    <source>
        <dbReference type="Proteomes" id="UP001417504"/>
    </source>
</evidence>
<proteinExistence type="predicted"/>
<gene>
    <name evidence="2" type="ORF">Sjap_023854</name>
</gene>